<organism evidence="2">
    <name type="scientific">Hadrurus spadix</name>
    <dbReference type="NCBI Taxonomy" id="141984"/>
    <lineage>
        <taxon>Eukaryota</taxon>
        <taxon>Metazoa</taxon>
        <taxon>Ecdysozoa</taxon>
        <taxon>Arthropoda</taxon>
        <taxon>Chelicerata</taxon>
        <taxon>Arachnida</taxon>
        <taxon>Scorpiones</taxon>
        <taxon>Iurida</taxon>
        <taxon>Iuroidea</taxon>
        <taxon>Hadrurus</taxon>
    </lineage>
</organism>
<evidence type="ECO:0000313" key="2">
    <source>
        <dbReference type="EMBL" id="JAV47660.1"/>
    </source>
</evidence>
<proteinExistence type="predicted"/>
<protein>
    <submittedName>
        <fullName evidence="2">Venom protein</fullName>
    </submittedName>
</protein>
<dbReference type="EMBL" id="GFAH01000729">
    <property type="protein sequence ID" value="JAV47660.1"/>
    <property type="molecule type" value="Transcribed_RNA"/>
</dbReference>
<reference evidence="2" key="1">
    <citation type="submission" date="2016-11" db="EMBL/GenBank/DDBJ databases">
        <title>Venom-gland transcriptomics and venom proteomics of the black-back scorpion (Hadrurus spadix) reveal detectability challenges and an unexplored realm of animal toxin diversity.</title>
        <authorList>
            <person name="Rokyta D.R."/>
            <person name="Ward M.J."/>
        </authorList>
    </citation>
    <scope>NUCLEOTIDE SEQUENCE</scope>
    <source>
        <tissue evidence="2">Venom gland</tissue>
    </source>
</reference>
<feature type="chain" id="PRO_5013230142" evidence="1">
    <location>
        <begin position="20"/>
        <end position="134"/>
    </location>
</feature>
<keyword evidence="1" id="KW-0732">Signal</keyword>
<feature type="signal peptide" evidence="1">
    <location>
        <begin position="1"/>
        <end position="19"/>
    </location>
</feature>
<evidence type="ECO:0000256" key="1">
    <source>
        <dbReference type="SAM" id="SignalP"/>
    </source>
</evidence>
<name>A0A1W7R941_9SCOR</name>
<sequence length="134" mass="15535">MAWTIIFLLCFGLLKITIASPMDDQLSNSNFDLYLMKRALQDEIQSTDKKNQDSTFIRFGKRSDSDRITIFKKYPRTIKNSPSLPTATMLDIACMGNNAKNLLELLYGICYHFNQQDLSRQKRTKYDGTFIRFG</sequence>
<accession>A0A1W7R941</accession>
<dbReference type="AlphaFoldDB" id="A0A1W7R941"/>